<proteinExistence type="predicted"/>
<organism evidence="3 4">
    <name type="scientific">Dyella flagellata</name>
    <dbReference type="NCBI Taxonomy" id="1867833"/>
    <lineage>
        <taxon>Bacteria</taxon>
        <taxon>Pseudomonadati</taxon>
        <taxon>Pseudomonadota</taxon>
        <taxon>Gammaproteobacteria</taxon>
        <taxon>Lysobacterales</taxon>
        <taxon>Rhodanobacteraceae</taxon>
        <taxon>Dyella</taxon>
    </lineage>
</organism>
<dbReference type="InterPro" id="IPR025295">
    <property type="entry name" value="eCIS_core_dom"/>
</dbReference>
<feature type="region of interest" description="Disordered" evidence="1">
    <location>
        <begin position="1"/>
        <end position="43"/>
    </location>
</feature>
<evidence type="ECO:0000313" key="4">
    <source>
        <dbReference type="Proteomes" id="UP001156627"/>
    </source>
</evidence>
<name>A0ABQ5XEJ1_9GAMM</name>
<dbReference type="Proteomes" id="UP001156627">
    <property type="component" value="Unassembled WGS sequence"/>
</dbReference>
<dbReference type="RefSeq" id="WP_284332503.1">
    <property type="nucleotide sequence ID" value="NZ_BSOA01000028.1"/>
</dbReference>
<evidence type="ECO:0000313" key="3">
    <source>
        <dbReference type="EMBL" id="GLQ89061.1"/>
    </source>
</evidence>
<protein>
    <recommendedName>
        <fullName evidence="2">eCIS core domain-containing protein</fullName>
    </recommendedName>
</protein>
<accession>A0ABQ5XEJ1</accession>
<gene>
    <name evidence="3" type="ORF">GCM10007898_26330</name>
</gene>
<reference evidence="4" key="1">
    <citation type="journal article" date="2019" name="Int. J. Syst. Evol. Microbiol.">
        <title>The Global Catalogue of Microorganisms (GCM) 10K type strain sequencing project: providing services to taxonomists for standard genome sequencing and annotation.</title>
        <authorList>
            <consortium name="The Broad Institute Genomics Platform"/>
            <consortium name="The Broad Institute Genome Sequencing Center for Infectious Disease"/>
            <person name="Wu L."/>
            <person name="Ma J."/>
        </authorList>
    </citation>
    <scope>NUCLEOTIDE SEQUENCE [LARGE SCALE GENOMIC DNA]</scope>
    <source>
        <strain evidence="4">NBRC 111981</strain>
    </source>
</reference>
<sequence>MKEALPAQRALARPIELDRHSGQGPGHPLQRLVDSSKRQAAQLQRLKQLQPEPVRENPHGLPSQLRNGIEALSGVDVGDVTVHRNSTKPAQLNAAAYAQGNEVHLGPGQEQHLPHEAWHVVQQRQGRVKPTMQMNQGALVNDDRHLEREADVMGAKAAQLKPSPGHEHQEPGTAAATASSPGVAQFVITRSMQKTINETVFTDEDDAADMRRFLSGRVSESEIEEIINRIWSKTKRGVDDDVFGDYQGGISGEFNESDEDAMNVADHGGLDNFENPEGIDQYIMGEFGVAQLARKGGTLSGPKSYASSNFGQFTNVSYRLGGKGSIDFTNPSARTAWSNPVLPNSEVELSHAGKTIDKKNRAQHFAIGDALYAKKHGKGTASTTTHLRKGKWTWHHLEAPYKMVLVDMAAHAKHGHNGGVYLW</sequence>
<evidence type="ECO:0000256" key="1">
    <source>
        <dbReference type="SAM" id="MobiDB-lite"/>
    </source>
</evidence>
<feature type="region of interest" description="Disordered" evidence="1">
    <location>
        <begin position="158"/>
        <end position="180"/>
    </location>
</feature>
<dbReference type="EMBL" id="BSOA01000028">
    <property type="protein sequence ID" value="GLQ89061.1"/>
    <property type="molecule type" value="Genomic_DNA"/>
</dbReference>
<feature type="domain" description="eCIS core" evidence="2">
    <location>
        <begin position="61"/>
        <end position="126"/>
    </location>
</feature>
<evidence type="ECO:0000259" key="2">
    <source>
        <dbReference type="Pfam" id="PF13699"/>
    </source>
</evidence>
<comment type="caution">
    <text evidence="3">The sequence shown here is derived from an EMBL/GenBank/DDBJ whole genome shotgun (WGS) entry which is preliminary data.</text>
</comment>
<dbReference type="Pfam" id="PF13699">
    <property type="entry name" value="eCIS_core"/>
    <property type="match status" value="1"/>
</dbReference>
<keyword evidence="4" id="KW-1185">Reference proteome</keyword>